<dbReference type="SUPFAM" id="SSF50156">
    <property type="entry name" value="PDZ domain-like"/>
    <property type="match status" value="1"/>
</dbReference>
<dbReference type="FunCoup" id="U5D7U9">
    <property type="interactions" value="446"/>
</dbReference>
<dbReference type="InParanoid" id="U5D7U9"/>
<dbReference type="PRINTS" id="PR00834">
    <property type="entry name" value="PROTEASES2C"/>
</dbReference>
<dbReference type="PROSITE" id="PS51257">
    <property type="entry name" value="PROKAR_LIPOPROTEIN"/>
    <property type="match status" value="1"/>
</dbReference>
<accession>U5D7U9</accession>
<dbReference type="PANTHER" id="PTHR22939:SF129">
    <property type="entry name" value="SERINE PROTEASE HTRA2, MITOCHONDRIAL"/>
    <property type="match status" value="1"/>
</dbReference>
<evidence type="ECO:0000313" key="8">
    <source>
        <dbReference type="Proteomes" id="UP000016960"/>
    </source>
</evidence>
<evidence type="ECO:0000313" key="7">
    <source>
        <dbReference type="EMBL" id="ERN40693.1"/>
    </source>
</evidence>
<feature type="chain" id="PRO_5004658996" evidence="5">
    <location>
        <begin position="29"/>
        <end position="395"/>
    </location>
</feature>
<dbReference type="RefSeq" id="WP_022608102.1">
    <property type="nucleotide sequence ID" value="NZ_ASSJ01000070.1"/>
</dbReference>
<feature type="compositionally biased region" description="Polar residues" evidence="4">
    <location>
        <begin position="45"/>
        <end position="57"/>
    </location>
</feature>
<keyword evidence="2 7" id="KW-0645">Protease</keyword>
<dbReference type="Proteomes" id="UP000016960">
    <property type="component" value="Unassembled WGS sequence"/>
</dbReference>
<dbReference type="InterPro" id="IPR001940">
    <property type="entry name" value="Peptidase_S1C"/>
</dbReference>
<evidence type="ECO:0000256" key="4">
    <source>
        <dbReference type="SAM" id="MobiDB-lite"/>
    </source>
</evidence>
<evidence type="ECO:0000256" key="2">
    <source>
        <dbReference type="ARBA" id="ARBA00022670"/>
    </source>
</evidence>
<reference evidence="7 8" key="1">
    <citation type="submission" date="2013-05" db="EMBL/GenBank/DDBJ databases">
        <title>Draft genome sequence of Rubidibacter lacunae KORDI 51-2.</title>
        <authorList>
            <person name="Choi D.H."/>
            <person name="Noh J.H."/>
            <person name="Kwon K.-K."/>
            <person name="Lee J.-H."/>
            <person name="Ryu J.-Y."/>
        </authorList>
    </citation>
    <scope>NUCLEOTIDE SEQUENCE [LARGE SCALE GENOMIC DNA]</scope>
    <source>
        <strain evidence="7 8">KORDI 51-2</strain>
    </source>
</reference>
<dbReference type="Gene3D" id="2.40.10.120">
    <property type="match status" value="1"/>
</dbReference>
<proteinExistence type="inferred from homology"/>
<dbReference type="STRING" id="582515.KR51_00026780"/>
<dbReference type="EMBL" id="ASSJ01000070">
    <property type="protein sequence ID" value="ERN40693.1"/>
    <property type="molecule type" value="Genomic_DNA"/>
</dbReference>
<feature type="compositionally biased region" description="Basic and acidic residues" evidence="4">
    <location>
        <begin position="58"/>
        <end position="71"/>
    </location>
</feature>
<evidence type="ECO:0000256" key="3">
    <source>
        <dbReference type="ARBA" id="ARBA00022801"/>
    </source>
</evidence>
<evidence type="ECO:0000259" key="6">
    <source>
        <dbReference type="PROSITE" id="PS50106"/>
    </source>
</evidence>
<keyword evidence="8" id="KW-1185">Reference proteome</keyword>
<feature type="signal peptide" evidence="5">
    <location>
        <begin position="1"/>
        <end position="28"/>
    </location>
</feature>
<dbReference type="PANTHER" id="PTHR22939">
    <property type="entry name" value="SERINE PROTEASE FAMILY S1C HTRA-RELATED"/>
    <property type="match status" value="1"/>
</dbReference>
<keyword evidence="5" id="KW-0732">Signal</keyword>
<dbReference type="GO" id="GO:0006508">
    <property type="term" value="P:proteolysis"/>
    <property type="evidence" value="ECO:0007669"/>
    <property type="project" value="UniProtKB-KW"/>
</dbReference>
<keyword evidence="3" id="KW-0378">Hydrolase</keyword>
<dbReference type="AlphaFoldDB" id="U5D7U9"/>
<dbReference type="GO" id="GO:0004252">
    <property type="term" value="F:serine-type endopeptidase activity"/>
    <property type="evidence" value="ECO:0007669"/>
    <property type="project" value="InterPro"/>
</dbReference>
<dbReference type="SMART" id="SM00228">
    <property type="entry name" value="PDZ"/>
    <property type="match status" value="1"/>
</dbReference>
<evidence type="ECO:0000256" key="5">
    <source>
        <dbReference type="SAM" id="SignalP"/>
    </source>
</evidence>
<dbReference type="SUPFAM" id="SSF50494">
    <property type="entry name" value="Trypsin-like serine proteases"/>
    <property type="match status" value="1"/>
</dbReference>
<feature type="region of interest" description="Disordered" evidence="4">
    <location>
        <begin position="42"/>
        <end position="71"/>
    </location>
</feature>
<dbReference type="InterPro" id="IPR009003">
    <property type="entry name" value="Peptidase_S1_PA"/>
</dbReference>
<name>U5D7U9_9CHRO</name>
<comment type="similarity">
    <text evidence="1">Belongs to the peptidase S1C family.</text>
</comment>
<sequence>MKNAIRFLRSRSGCYAIVSVALAIGASACNLPDIAPPIALEPLPEQSQANTENQTASELERERSLTPTPEDRNFITEVVEVASPAVVRIDTTRFTNSSSTLRDFFGGGFSSPEQQGIGSGFIIADTGRIITNAHVVEGADRVTVTLNDGLAFEGEVLGQDPLTDIAVVQIDAVDLPVLELGDSSRVRPGQWAIAIGNPLGLEETVTVGVISATQRSSAEIGVADKRVEFIQTDAAINPGNSGGPLLNARGQVIGVNTAIIGQAQGLGFAVPIDTAKRVAGELVATGKVDRAYVGVIMVTLTPEIRQTIVQRGFFIAPERGVLIVEVQPGSPAARAGLQPGDAIQNANGTTVETAEDVQDLVAQQRPGDLLVLEIARGNRDMEITVELGSLPAPAR</sequence>
<dbReference type="PROSITE" id="PS50106">
    <property type="entry name" value="PDZ"/>
    <property type="match status" value="1"/>
</dbReference>
<dbReference type="Gene3D" id="2.30.42.10">
    <property type="match status" value="1"/>
</dbReference>
<feature type="domain" description="PDZ" evidence="6">
    <location>
        <begin position="297"/>
        <end position="378"/>
    </location>
</feature>
<dbReference type="Pfam" id="PF13365">
    <property type="entry name" value="Trypsin_2"/>
    <property type="match status" value="1"/>
</dbReference>
<dbReference type="eggNOG" id="COG0265">
    <property type="taxonomic scope" value="Bacteria"/>
</dbReference>
<protein>
    <submittedName>
        <fullName evidence="7">Trypsin-like serine protease, typically periplasmic, containing C-terminal PDZ domain protein</fullName>
    </submittedName>
</protein>
<dbReference type="Pfam" id="PF13180">
    <property type="entry name" value="PDZ_2"/>
    <property type="match status" value="1"/>
</dbReference>
<dbReference type="InterPro" id="IPR036034">
    <property type="entry name" value="PDZ_sf"/>
</dbReference>
<evidence type="ECO:0000256" key="1">
    <source>
        <dbReference type="ARBA" id="ARBA00010541"/>
    </source>
</evidence>
<gene>
    <name evidence="7" type="ORF">KR51_00026780</name>
</gene>
<comment type="caution">
    <text evidence="7">The sequence shown here is derived from an EMBL/GenBank/DDBJ whole genome shotgun (WGS) entry which is preliminary data.</text>
</comment>
<dbReference type="InterPro" id="IPR001478">
    <property type="entry name" value="PDZ"/>
</dbReference>
<organism evidence="7 8">
    <name type="scientific">Rubidibacter lacunae KORDI 51-2</name>
    <dbReference type="NCBI Taxonomy" id="582515"/>
    <lineage>
        <taxon>Bacteria</taxon>
        <taxon>Bacillati</taxon>
        <taxon>Cyanobacteriota</taxon>
        <taxon>Cyanophyceae</taxon>
        <taxon>Oscillatoriophycideae</taxon>
        <taxon>Chroococcales</taxon>
        <taxon>Aphanothecaceae</taxon>
        <taxon>Rubidibacter</taxon>
    </lineage>
</organism>